<gene>
    <name evidence="2" type="ORF">PSON_ATCC_30995.1.T1560045</name>
</gene>
<proteinExistence type="predicted"/>
<dbReference type="AlphaFoldDB" id="A0A8S1RCL7"/>
<evidence type="ECO:0000313" key="3">
    <source>
        <dbReference type="Proteomes" id="UP000692954"/>
    </source>
</evidence>
<keyword evidence="3" id="KW-1185">Reference proteome</keyword>
<sequence>MEIRQSLMMIQRMIRIAMENRRNLDNSNSDQLILIKTVFVVIIKQIMKSITGVLVILLLSQSVLCSPKKINTDFLNLLSSKTNVMSSQDAIQSVLTLLEDLQGANVEAQDKADLTFQRFENAILQDINEFSGIVNVNSKSAAVASQDLEAVDLKIQQTTDYLNWNNKRYKANELKLENLAEQRCEANALFIDTLREYKNALSVLDWVRSDAQNKQTNLVEKSHFGDYAEKLSKYANLFEEQAVQDFVKLGDDQTSFSQTRQRANSEQLIQLMTKDVVGVIQQLIEKLRETIKGLEEQEIQSANDFADFKTNLLAEQESLKQEYDAKAKFLNSLQNDKELASDILTKKKELQDQSMRILSLTQEEYNYKKKLYNAEKSKRHEENQLLEESLLIYREKISTVNEYLKKRVNEYVGDSLIEEHAVTKQQSVSARKGQ</sequence>
<reference evidence="2" key="1">
    <citation type="submission" date="2021-01" db="EMBL/GenBank/DDBJ databases">
        <authorList>
            <consortium name="Genoscope - CEA"/>
            <person name="William W."/>
        </authorList>
    </citation>
    <scope>NUCLEOTIDE SEQUENCE</scope>
</reference>
<dbReference type="Proteomes" id="UP000692954">
    <property type="component" value="Unassembled WGS sequence"/>
</dbReference>
<evidence type="ECO:0000313" key="2">
    <source>
        <dbReference type="EMBL" id="CAD8125084.1"/>
    </source>
</evidence>
<evidence type="ECO:0000256" key="1">
    <source>
        <dbReference type="SAM" id="Coils"/>
    </source>
</evidence>
<feature type="coiled-coil region" evidence="1">
    <location>
        <begin position="277"/>
        <end position="304"/>
    </location>
</feature>
<dbReference type="OrthoDB" id="297211at2759"/>
<protein>
    <submittedName>
        <fullName evidence="2">Uncharacterized protein</fullName>
    </submittedName>
</protein>
<dbReference type="EMBL" id="CAJJDN010000156">
    <property type="protein sequence ID" value="CAD8125084.1"/>
    <property type="molecule type" value="Genomic_DNA"/>
</dbReference>
<organism evidence="2 3">
    <name type="scientific">Paramecium sonneborni</name>
    <dbReference type="NCBI Taxonomy" id="65129"/>
    <lineage>
        <taxon>Eukaryota</taxon>
        <taxon>Sar</taxon>
        <taxon>Alveolata</taxon>
        <taxon>Ciliophora</taxon>
        <taxon>Intramacronucleata</taxon>
        <taxon>Oligohymenophorea</taxon>
        <taxon>Peniculida</taxon>
        <taxon>Parameciidae</taxon>
        <taxon>Paramecium</taxon>
    </lineage>
</organism>
<name>A0A8S1RCL7_9CILI</name>
<comment type="caution">
    <text evidence="2">The sequence shown here is derived from an EMBL/GenBank/DDBJ whole genome shotgun (WGS) entry which is preliminary data.</text>
</comment>
<accession>A0A8S1RCL7</accession>
<keyword evidence="1" id="KW-0175">Coiled coil</keyword>